<dbReference type="RefSeq" id="WP_205214318.1">
    <property type="nucleotide sequence ID" value="NZ_JAFFZP010000040.1"/>
</dbReference>
<evidence type="ECO:0008006" key="4">
    <source>
        <dbReference type="Google" id="ProtNLM"/>
    </source>
</evidence>
<feature type="chain" id="PRO_5046581117" description="Lipoprotein" evidence="1">
    <location>
        <begin position="22"/>
        <end position="166"/>
    </location>
</feature>
<evidence type="ECO:0000256" key="1">
    <source>
        <dbReference type="SAM" id="SignalP"/>
    </source>
</evidence>
<accession>A0ABS2WDL3</accession>
<gene>
    <name evidence="2" type="ORF">JW498_18965</name>
</gene>
<dbReference type="EMBL" id="JAFFZP010000040">
    <property type="protein sequence ID" value="MBN0989452.1"/>
    <property type="molecule type" value="Genomic_DNA"/>
</dbReference>
<dbReference type="PROSITE" id="PS51257">
    <property type="entry name" value="PROKAR_LIPOPROTEIN"/>
    <property type="match status" value="1"/>
</dbReference>
<dbReference type="Proteomes" id="UP000760472">
    <property type="component" value="Unassembled WGS sequence"/>
</dbReference>
<keyword evidence="1" id="KW-0732">Signal</keyword>
<organism evidence="2 3">
    <name type="scientific">Amphritea pacifica</name>
    <dbReference type="NCBI Taxonomy" id="2811233"/>
    <lineage>
        <taxon>Bacteria</taxon>
        <taxon>Pseudomonadati</taxon>
        <taxon>Pseudomonadota</taxon>
        <taxon>Gammaproteobacteria</taxon>
        <taxon>Oceanospirillales</taxon>
        <taxon>Oceanospirillaceae</taxon>
        <taxon>Amphritea</taxon>
    </lineage>
</organism>
<protein>
    <recommendedName>
        <fullName evidence="4">Lipoprotein</fullName>
    </recommendedName>
</protein>
<sequence>MKFCLKLFSILLMLGLYGCSASVPKPDKGPVANLDVVGVNFSPDRSIVSNIENLWVELSSNDGAWGGNYVLKQGEPEKTFVIPAKKNVKMVLNVMQGGYGFDSSCGASLDIKSEENAKLRAEFEFYRETSGKVITGCDIRLYSGSKLIDTYSGGANITKYVIKFLY</sequence>
<keyword evidence="3" id="KW-1185">Reference proteome</keyword>
<evidence type="ECO:0000313" key="2">
    <source>
        <dbReference type="EMBL" id="MBN0989452.1"/>
    </source>
</evidence>
<evidence type="ECO:0000313" key="3">
    <source>
        <dbReference type="Proteomes" id="UP000760472"/>
    </source>
</evidence>
<proteinExistence type="predicted"/>
<feature type="signal peptide" evidence="1">
    <location>
        <begin position="1"/>
        <end position="21"/>
    </location>
</feature>
<comment type="caution">
    <text evidence="2">The sequence shown here is derived from an EMBL/GenBank/DDBJ whole genome shotgun (WGS) entry which is preliminary data.</text>
</comment>
<name>A0ABS2WDL3_9GAMM</name>
<reference evidence="2 3" key="1">
    <citation type="submission" date="2021-02" db="EMBL/GenBank/DDBJ databases">
        <title>A novel species of genus Amphritea isolated from a fishpond in China.</title>
        <authorList>
            <person name="Lu H."/>
        </authorList>
    </citation>
    <scope>NUCLEOTIDE SEQUENCE [LARGE SCALE GENOMIC DNA]</scope>
    <source>
        <strain evidence="2 3">RP18W</strain>
    </source>
</reference>